<reference evidence="1 2" key="1">
    <citation type="submission" date="2017-02" db="EMBL/GenBank/DDBJ databases">
        <authorList>
            <person name="Peterson S.W."/>
        </authorList>
    </citation>
    <scope>NUCLEOTIDE SEQUENCE [LARGE SCALE GENOMIC DNA]</scope>
    <source>
        <strain evidence="1 2">DSM 15102</strain>
    </source>
</reference>
<keyword evidence="2" id="KW-1185">Reference proteome</keyword>
<organism evidence="1 2">
    <name type="scientific">Garciella nitratireducens DSM 15102</name>
    <dbReference type="NCBI Taxonomy" id="1121911"/>
    <lineage>
        <taxon>Bacteria</taxon>
        <taxon>Bacillati</taxon>
        <taxon>Bacillota</taxon>
        <taxon>Clostridia</taxon>
        <taxon>Eubacteriales</taxon>
        <taxon>Eubacteriaceae</taxon>
        <taxon>Garciella</taxon>
    </lineage>
</organism>
<dbReference type="AlphaFoldDB" id="A0A1T4MQH6"/>
<proteinExistence type="predicted"/>
<sequence>MIKLFITFGIILLLLIGLTLSPIEFLDRVSKKFFLKTES</sequence>
<evidence type="ECO:0000313" key="1">
    <source>
        <dbReference type="EMBL" id="SJZ69262.1"/>
    </source>
</evidence>
<name>A0A1T4MQH6_9FIRM</name>
<dbReference type="Proteomes" id="UP000196365">
    <property type="component" value="Unassembled WGS sequence"/>
</dbReference>
<accession>A0A1T4MQH6</accession>
<evidence type="ECO:0000313" key="2">
    <source>
        <dbReference type="Proteomes" id="UP000196365"/>
    </source>
</evidence>
<protein>
    <submittedName>
        <fullName evidence="1">Uncharacterized protein</fullName>
    </submittedName>
</protein>
<gene>
    <name evidence="1" type="ORF">SAMN02745973_01404</name>
</gene>
<dbReference type="EMBL" id="FUWV01000008">
    <property type="protein sequence ID" value="SJZ69262.1"/>
    <property type="molecule type" value="Genomic_DNA"/>
</dbReference>